<dbReference type="AlphaFoldDB" id="A0A059FVY8"/>
<evidence type="ECO:0000313" key="2">
    <source>
        <dbReference type="Proteomes" id="UP000025171"/>
    </source>
</evidence>
<evidence type="ECO:0008006" key="3">
    <source>
        <dbReference type="Google" id="ProtNLM"/>
    </source>
</evidence>
<gene>
    <name evidence="1" type="ORF">HJO_04400</name>
</gene>
<protein>
    <recommendedName>
        <fullName evidence="3">Coenzyme Q (Ubiquinone) biosynthesis protein Coq4</fullName>
    </recommendedName>
</protein>
<evidence type="ECO:0000313" key="1">
    <source>
        <dbReference type="EMBL" id="KCZ94588.1"/>
    </source>
</evidence>
<dbReference type="PANTHER" id="PTHR12922">
    <property type="entry name" value="UBIQUINONE BIOSYNTHESIS PROTEIN"/>
    <property type="match status" value="1"/>
</dbReference>
<dbReference type="STRING" id="1280950.HJO_04400"/>
<name>A0A059FVY8_9PROT</name>
<dbReference type="InterPro" id="IPR007715">
    <property type="entry name" value="Coq4"/>
</dbReference>
<dbReference type="eggNOG" id="COG5031">
    <property type="taxonomic scope" value="Bacteria"/>
</dbReference>
<keyword evidence="2" id="KW-1185">Reference proteome</keyword>
<sequence length="256" mass="28931">MIEPFVHPARKPAKFRPIRAWKHMQNLIADKEDTEQVFHIIEALNGKSLQKNFREFAESKEGQALLAEKIHLPPRLDDHAWIRELPAGTVGRAYVDFMEREGLTAQGLVDESEKFSSALRDFDDDLNWFGNRLRDTHDLFHVLSGYGRDALGEASLLAFSHSQQPGLGIIFISFMGTRQLLKHLPKEARVMDCFWEGKRNGAAASKIIREDIIALLHEPLDSARERLGIARPDAYYRALDICADMGIAASEIQVAA</sequence>
<dbReference type="Proteomes" id="UP000025171">
    <property type="component" value="Unassembled WGS sequence"/>
</dbReference>
<accession>A0A059FVY8</accession>
<dbReference type="PATRIC" id="fig|1280950.3.peg.895"/>
<dbReference type="Pfam" id="PF05019">
    <property type="entry name" value="Coq4"/>
    <property type="match status" value="1"/>
</dbReference>
<dbReference type="EMBL" id="ARYK01000001">
    <property type="protein sequence ID" value="KCZ94588.1"/>
    <property type="molecule type" value="Genomic_DNA"/>
</dbReference>
<dbReference type="PANTHER" id="PTHR12922:SF7">
    <property type="entry name" value="UBIQUINONE BIOSYNTHESIS PROTEIN COQ4 HOMOLOG, MITOCHONDRIAL"/>
    <property type="match status" value="1"/>
</dbReference>
<reference evidence="1 2" key="1">
    <citation type="journal article" date="2014" name="Antonie Van Leeuwenhoek">
        <title>Hyphomonas beringensis sp. nov. and Hyphomonas chukchiensis sp. nov., isolated from surface seawater of the Bering Sea and Chukchi Sea.</title>
        <authorList>
            <person name="Li C."/>
            <person name="Lai Q."/>
            <person name="Li G."/>
            <person name="Dong C."/>
            <person name="Wang J."/>
            <person name="Liao Y."/>
            <person name="Shao Z."/>
        </authorList>
    </citation>
    <scope>NUCLEOTIDE SEQUENCE [LARGE SCALE GENOMIC DNA]</scope>
    <source>
        <strain evidence="1 2">MHS-2</strain>
    </source>
</reference>
<organism evidence="1 2">
    <name type="scientific">Hyphomonas johnsonii MHS-2</name>
    <dbReference type="NCBI Taxonomy" id="1280950"/>
    <lineage>
        <taxon>Bacteria</taxon>
        <taxon>Pseudomonadati</taxon>
        <taxon>Pseudomonadota</taxon>
        <taxon>Alphaproteobacteria</taxon>
        <taxon>Hyphomonadales</taxon>
        <taxon>Hyphomonadaceae</taxon>
        <taxon>Hyphomonas</taxon>
    </lineage>
</organism>
<proteinExistence type="predicted"/>
<dbReference type="RefSeq" id="WP_035613869.1">
    <property type="nucleotide sequence ID" value="NZ_ARYK01000001.1"/>
</dbReference>
<dbReference type="GO" id="GO:0006744">
    <property type="term" value="P:ubiquinone biosynthetic process"/>
    <property type="evidence" value="ECO:0007669"/>
    <property type="project" value="InterPro"/>
</dbReference>
<comment type="caution">
    <text evidence="1">The sequence shown here is derived from an EMBL/GenBank/DDBJ whole genome shotgun (WGS) entry which is preliminary data.</text>
</comment>